<accession>A0A4U6VBE4</accession>
<name>A0A4U6VBE4_SETVI</name>
<sequence length="76" mass="8807">MKLWHLIRSILHSTVPGPVPDGSLTERWLQMRHGLNATQKKGIDSSIMLISWMIWRERNNRMFGGATPLQPMQLLQ</sequence>
<protein>
    <submittedName>
        <fullName evidence="1">Uncharacterized protein</fullName>
    </submittedName>
</protein>
<dbReference type="Gramene" id="TKW25123">
    <property type="protein sequence ID" value="TKW25123"/>
    <property type="gene ID" value="SEVIR_3G095200v2"/>
</dbReference>
<dbReference type="AlphaFoldDB" id="A0A4U6VBE4"/>
<proteinExistence type="predicted"/>
<evidence type="ECO:0000313" key="1">
    <source>
        <dbReference type="EMBL" id="TKW25123.1"/>
    </source>
</evidence>
<reference evidence="1" key="1">
    <citation type="submission" date="2019-03" db="EMBL/GenBank/DDBJ databases">
        <title>WGS assembly of Setaria viridis.</title>
        <authorList>
            <person name="Huang P."/>
            <person name="Jenkins J."/>
            <person name="Grimwood J."/>
            <person name="Barry K."/>
            <person name="Healey A."/>
            <person name="Mamidi S."/>
            <person name="Sreedasyam A."/>
            <person name="Shu S."/>
            <person name="Feldman M."/>
            <person name="Wu J."/>
            <person name="Yu Y."/>
            <person name="Chen C."/>
            <person name="Johnson J."/>
            <person name="Rokhsar D."/>
            <person name="Baxter I."/>
            <person name="Schmutz J."/>
            <person name="Brutnell T."/>
            <person name="Kellogg E."/>
        </authorList>
    </citation>
    <scope>NUCLEOTIDE SEQUENCE [LARGE SCALE GENOMIC DNA]</scope>
</reference>
<dbReference type="EMBL" id="CM016554">
    <property type="protein sequence ID" value="TKW25123.1"/>
    <property type="molecule type" value="Genomic_DNA"/>
</dbReference>
<dbReference type="OMA" id="WMIWRER"/>
<keyword evidence="2" id="KW-1185">Reference proteome</keyword>
<gene>
    <name evidence="1" type="ORF">SEVIR_3G095200v2</name>
</gene>
<evidence type="ECO:0000313" key="2">
    <source>
        <dbReference type="Proteomes" id="UP000298652"/>
    </source>
</evidence>
<dbReference type="Proteomes" id="UP000298652">
    <property type="component" value="Chromosome 3"/>
</dbReference>
<organism evidence="1 2">
    <name type="scientific">Setaria viridis</name>
    <name type="common">Green bristlegrass</name>
    <name type="synonym">Setaria italica subsp. viridis</name>
    <dbReference type="NCBI Taxonomy" id="4556"/>
    <lineage>
        <taxon>Eukaryota</taxon>
        <taxon>Viridiplantae</taxon>
        <taxon>Streptophyta</taxon>
        <taxon>Embryophyta</taxon>
        <taxon>Tracheophyta</taxon>
        <taxon>Spermatophyta</taxon>
        <taxon>Magnoliopsida</taxon>
        <taxon>Liliopsida</taxon>
        <taxon>Poales</taxon>
        <taxon>Poaceae</taxon>
        <taxon>PACMAD clade</taxon>
        <taxon>Panicoideae</taxon>
        <taxon>Panicodae</taxon>
        <taxon>Paniceae</taxon>
        <taxon>Cenchrinae</taxon>
        <taxon>Setaria</taxon>
    </lineage>
</organism>